<dbReference type="InterPro" id="IPR002656">
    <property type="entry name" value="Acyl_transf_3_dom"/>
</dbReference>
<keyword evidence="2" id="KW-0812">Transmembrane</keyword>
<dbReference type="PANTHER" id="PTHR23028:SF53">
    <property type="entry name" value="ACYL_TRANSF_3 DOMAIN-CONTAINING PROTEIN"/>
    <property type="match status" value="1"/>
</dbReference>
<feature type="transmembrane region" description="Helical" evidence="2">
    <location>
        <begin position="301"/>
        <end position="324"/>
    </location>
</feature>
<organism evidence="4 5">
    <name type="scientific">Frondihabitans sucicola</name>
    <dbReference type="NCBI Taxonomy" id="1268041"/>
    <lineage>
        <taxon>Bacteria</taxon>
        <taxon>Bacillati</taxon>
        <taxon>Actinomycetota</taxon>
        <taxon>Actinomycetes</taxon>
        <taxon>Micrococcales</taxon>
        <taxon>Microbacteriaceae</taxon>
        <taxon>Frondihabitans</taxon>
    </lineage>
</organism>
<keyword evidence="2" id="KW-1133">Transmembrane helix</keyword>
<sequence length="564" mass="60944">MRLPTRPTSPSSGLSPRRADIQGLRALAVVGVLIGHVFGWPRGGFLGVDVFFVISGFLITGLLLREYERTGRVSLADFYRRRVKRILPAAVLVVGVTLVAARLVFNPARFADVVGDALWSGVFASNWHFAATGTDYFTANGPESPLQHFWSLSVEEQFYLAWPLLLLVTIAAMGAGREAASRRLVVAVVGVLITASYVWATVDTASNPTASYFSTFTRAWELGVGALLAACEPLCRRLPRAVRLVAAWVGLAVVVSSFVVVDESSGVPAPMALAPVLGAALVIAAGCGSTRITLPPLTNRFSVALGSVSYSLYLWHFPVLILLAGGTVRAPVLGVVIVVVSVLLAAVTYHLVEKPVIASPLLAKQSQKDRSTAWQTWWTDYGRSLRRWGVGSLVGVTTVVTAAAVIDSRAHPTPAPLSLEAGPTRGTGPTPGGPSTTPEGMPSPARSERLSRRPRGRRRHRRWTTRSALRRRRPRWGRVRRRRATPRRPAPSAGALRRRPWRSSETRWPSPTWRPSGRSPTGRDRPGGFNRAASSAARSSTSTSPRTSPSDGRARPTARRPSPI</sequence>
<evidence type="ECO:0000313" key="5">
    <source>
        <dbReference type="Proteomes" id="UP001321486"/>
    </source>
</evidence>
<evidence type="ECO:0000313" key="4">
    <source>
        <dbReference type="EMBL" id="BDZ48208.1"/>
    </source>
</evidence>
<reference evidence="5" key="1">
    <citation type="journal article" date="2019" name="Int. J. Syst. Evol. Microbiol.">
        <title>The Global Catalogue of Microorganisms (GCM) 10K type strain sequencing project: providing services to taxonomists for standard genome sequencing and annotation.</title>
        <authorList>
            <consortium name="The Broad Institute Genomics Platform"/>
            <consortium name="The Broad Institute Genome Sequencing Center for Infectious Disease"/>
            <person name="Wu L."/>
            <person name="Ma J."/>
        </authorList>
    </citation>
    <scope>NUCLEOTIDE SEQUENCE [LARGE SCALE GENOMIC DNA]</scope>
    <source>
        <strain evidence="5">NBRC 108728</strain>
    </source>
</reference>
<keyword evidence="2" id="KW-0472">Membrane</keyword>
<feature type="transmembrane region" description="Helical" evidence="2">
    <location>
        <begin position="330"/>
        <end position="352"/>
    </location>
</feature>
<dbReference type="InterPro" id="IPR050879">
    <property type="entry name" value="Acyltransferase_3"/>
</dbReference>
<feature type="transmembrane region" description="Helical" evidence="2">
    <location>
        <begin position="45"/>
        <end position="65"/>
    </location>
</feature>
<dbReference type="Pfam" id="PF01757">
    <property type="entry name" value="Acyl_transf_3"/>
    <property type="match status" value="1"/>
</dbReference>
<feature type="transmembrane region" description="Helical" evidence="2">
    <location>
        <begin position="267"/>
        <end position="289"/>
    </location>
</feature>
<dbReference type="EMBL" id="AP027732">
    <property type="protein sequence ID" value="BDZ48208.1"/>
    <property type="molecule type" value="Genomic_DNA"/>
</dbReference>
<dbReference type="PANTHER" id="PTHR23028">
    <property type="entry name" value="ACETYLTRANSFERASE"/>
    <property type="match status" value="1"/>
</dbReference>
<feature type="transmembrane region" description="Helical" evidence="2">
    <location>
        <begin position="183"/>
        <end position="200"/>
    </location>
</feature>
<feature type="compositionally biased region" description="Low complexity" evidence="1">
    <location>
        <begin position="531"/>
        <end position="550"/>
    </location>
</feature>
<feature type="transmembrane region" description="Helical" evidence="2">
    <location>
        <begin position="86"/>
        <end position="105"/>
    </location>
</feature>
<keyword evidence="5" id="KW-1185">Reference proteome</keyword>
<feature type="transmembrane region" description="Helical" evidence="2">
    <location>
        <begin position="158"/>
        <end position="176"/>
    </location>
</feature>
<evidence type="ECO:0000256" key="1">
    <source>
        <dbReference type="SAM" id="MobiDB-lite"/>
    </source>
</evidence>
<gene>
    <name evidence="4" type="ORF">GCM10025867_04490</name>
</gene>
<protein>
    <recommendedName>
        <fullName evidence="3">Acyltransferase 3 domain-containing protein</fullName>
    </recommendedName>
</protein>
<feature type="compositionally biased region" description="Basic residues" evidence="1">
    <location>
        <begin position="452"/>
        <end position="486"/>
    </location>
</feature>
<feature type="compositionally biased region" description="Low complexity" evidence="1">
    <location>
        <begin position="422"/>
        <end position="445"/>
    </location>
</feature>
<proteinExistence type="predicted"/>
<evidence type="ECO:0000259" key="3">
    <source>
        <dbReference type="Pfam" id="PF01757"/>
    </source>
</evidence>
<feature type="transmembrane region" description="Helical" evidence="2">
    <location>
        <begin position="242"/>
        <end position="261"/>
    </location>
</feature>
<feature type="region of interest" description="Disordered" evidence="1">
    <location>
        <begin position="412"/>
        <end position="564"/>
    </location>
</feature>
<feature type="domain" description="Acyltransferase 3" evidence="3">
    <location>
        <begin position="19"/>
        <end position="348"/>
    </location>
</feature>
<dbReference type="Proteomes" id="UP001321486">
    <property type="component" value="Chromosome"/>
</dbReference>
<accession>A0ABN6XTE7</accession>
<name>A0ABN6XTE7_9MICO</name>
<feature type="transmembrane region" description="Helical" evidence="2">
    <location>
        <begin position="21"/>
        <end position="39"/>
    </location>
</feature>
<feature type="transmembrane region" description="Helical" evidence="2">
    <location>
        <begin position="212"/>
        <end position="230"/>
    </location>
</feature>
<evidence type="ECO:0000256" key="2">
    <source>
        <dbReference type="SAM" id="Phobius"/>
    </source>
</evidence>